<dbReference type="GO" id="GO:0015562">
    <property type="term" value="F:efflux transmembrane transporter activity"/>
    <property type="evidence" value="ECO:0007669"/>
    <property type="project" value="InterPro"/>
</dbReference>
<protein>
    <submittedName>
        <fullName evidence="2">Uncharacterized protein</fullName>
    </submittedName>
</protein>
<dbReference type="EMBL" id="AP019514">
    <property type="protein sequence ID" value="BBI63038.1"/>
    <property type="molecule type" value="Genomic_DNA"/>
</dbReference>
<sequence>MKHAVATKTLKFNFRCVSLPLVAFTLALGPLSSAIAQTLPQSLYSPGSSDLQSVVQKAISTNPEVEAAWRRLSAAEHDIGVARGNYLPSIDATAGVGEKLKKVMGG</sequence>
<proteinExistence type="predicted"/>
<feature type="chain" id="PRO_5019781304" evidence="1">
    <location>
        <begin position="37"/>
        <end position="106"/>
    </location>
</feature>
<evidence type="ECO:0000313" key="3">
    <source>
        <dbReference type="Proteomes" id="UP000320231"/>
    </source>
</evidence>
<dbReference type="AlphaFoldDB" id="A0A455UFK5"/>
<dbReference type="Gene3D" id="1.20.1600.10">
    <property type="entry name" value="Outer membrane efflux proteins (OEP)"/>
    <property type="match status" value="1"/>
</dbReference>
<keyword evidence="1" id="KW-0732">Signal</keyword>
<dbReference type="KEGG" id="hsr:HSBAA_43440"/>
<evidence type="ECO:0000256" key="1">
    <source>
        <dbReference type="SAM" id="SignalP"/>
    </source>
</evidence>
<organism evidence="2 3">
    <name type="scientific">Vreelandella sulfidaeris</name>
    <dbReference type="NCBI Taxonomy" id="115553"/>
    <lineage>
        <taxon>Bacteria</taxon>
        <taxon>Pseudomonadati</taxon>
        <taxon>Pseudomonadota</taxon>
        <taxon>Gammaproteobacteria</taxon>
        <taxon>Oceanospirillales</taxon>
        <taxon>Halomonadaceae</taxon>
        <taxon>Vreelandella</taxon>
    </lineage>
</organism>
<name>A0A455UFK5_9GAMM</name>
<feature type="signal peptide" evidence="1">
    <location>
        <begin position="1"/>
        <end position="36"/>
    </location>
</feature>
<reference evidence="2 3" key="1">
    <citation type="journal article" date="2019" name="Microbiol. Resour. Announc.">
        <title>Complete Genome Sequence of Halomonas sulfidaeris Strain Esulfide1 Isolated from a Metal Sulfide Rock at a Depth of 2,200 Meters, Obtained Using Nanopore Sequencing.</title>
        <authorList>
            <person name="Saito M."/>
            <person name="Nishigata A."/>
            <person name="Galipon J."/>
            <person name="Arakawa K."/>
        </authorList>
    </citation>
    <scope>NUCLEOTIDE SEQUENCE [LARGE SCALE GENOMIC DNA]</scope>
    <source>
        <strain evidence="2 3">ATCC BAA-803</strain>
    </source>
</reference>
<evidence type="ECO:0000313" key="2">
    <source>
        <dbReference type="EMBL" id="BBI63038.1"/>
    </source>
</evidence>
<gene>
    <name evidence="2" type="ORF">HSBAA_43440</name>
</gene>
<accession>A0A455UFK5</accession>
<dbReference type="Proteomes" id="UP000320231">
    <property type="component" value="Chromosome"/>
</dbReference>
<dbReference type="SUPFAM" id="SSF56954">
    <property type="entry name" value="Outer membrane efflux proteins (OEP)"/>
    <property type="match status" value="1"/>
</dbReference>